<name>A0A1J4K2R0_9EUKA</name>
<evidence type="ECO:0000313" key="3">
    <source>
        <dbReference type="Proteomes" id="UP000179807"/>
    </source>
</evidence>
<proteinExistence type="predicted"/>
<dbReference type="RefSeq" id="XP_068358232.1">
    <property type="nucleotide sequence ID" value="XM_068492897.1"/>
</dbReference>
<sequence>MFPLKHQLSPVRLLTPLCTPRHHRSFQSLIWTDSHILKSLSIHLASSQDSMSTSSNKGSSHTTFNIVTPSDPPSSQPAQGSPQGHLKTSSSVQMPSFSLSLAPLSPNPFSYQKQKMTKIRQLFGEDFPAFSTHHQPSHSLTQRCPLLQNTASSPIPSKTKTQQISSDSALEAATTRKTKLKRSKASPKPSFSILFDSENSRHYPESCQFLLEHMLLKVYATSPSIKPRTSTSSMF</sequence>
<feature type="compositionally biased region" description="Polar residues" evidence="1">
    <location>
        <begin position="49"/>
        <end position="68"/>
    </location>
</feature>
<feature type="compositionally biased region" description="Polar residues" evidence="1">
    <location>
        <begin position="151"/>
        <end position="168"/>
    </location>
</feature>
<evidence type="ECO:0000313" key="2">
    <source>
        <dbReference type="EMBL" id="OHT05096.1"/>
    </source>
</evidence>
<gene>
    <name evidence="2" type="ORF">TRFO_06108</name>
</gene>
<evidence type="ECO:0000256" key="1">
    <source>
        <dbReference type="SAM" id="MobiDB-lite"/>
    </source>
</evidence>
<comment type="caution">
    <text evidence="2">The sequence shown here is derived from an EMBL/GenBank/DDBJ whole genome shotgun (WGS) entry which is preliminary data.</text>
</comment>
<dbReference type="Proteomes" id="UP000179807">
    <property type="component" value="Unassembled WGS sequence"/>
</dbReference>
<reference evidence="2" key="1">
    <citation type="submission" date="2016-10" db="EMBL/GenBank/DDBJ databases">
        <authorList>
            <person name="Benchimol M."/>
            <person name="Almeida L.G."/>
            <person name="Vasconcelos A.T."/>
            <person name="Perreira-Neves A."/>
            <person name="Rosa I.A."/>
            <person name="Tasca T."/>
            <person name="Bogo M.R."/>
            <person name="de Souza W."/>
        </authorList>
    </citation>
    <scope>NUCLEOTIDE SEQUENCE [LARGE SCALE GENOMIC DNA]</scope>
    <source>
        <strain evidence="2">K</strain>
    </source>
</reference>
<keyword evidence="3" id="KW-1185">Reference proteome</keyword>
<dbReference type="EMBL" id="MLAK01000771">
    <property type="protein sequence ID" value="OHT05096.1"/>
    <property type="molecule type" value="Genomic_DNA"/>
</dbReference>
<organism evidence="2 3">
    <name type="scientific">Tritrichomonas foetus</name>
    <dbReference type="NCBI Taxonomy" id="1144522"/>
    <lineage>
        <taxon>Eukaryota</taxon>
        <taxon>Metamonada</taxon>
        <taxon>Parabasalia</taxon>
        <taxon>Tritrichomonadida</taxon>
        <taxon>Tritrichomonadidae</taxon>
        <taxon>Tritrichomonas</taxon>
    </lineage>
</organism>
<dbReference type="VEuPathDB" id="TrichDB:TRFO_06108"/>
<feature type="region of interest" description="Disordered" evidence="1">
    <location>
        <begin position="151"/>
        <end position="170"/>
    </location>
</feature>
<feature type="region of interest" description="Disordered" evidence="1">
    <location>
        <begin position="49"/>
        <end position="92"/>
    </location>
</feature>
<dbReference type="AlphaFoldDB" id="A0A1J4K2R0"/>
<protein>
    <submittedName>
        <fullName evidence="2">Uncharacterized protein</fullName>
    </submittedName>
</protein>
<dbReference type="GeneID" id="94827601"/>
<accession>A0A1J4K2R0</accession>